<organism evidence="2 3">
    <name type="scientific">Microbotryum silenes-dioicae</name>
    <dbReference type="NCBI Taxonomy" id="796604"/>
    <lineage>
        <taxon>Eukaryota</taxon>
        <taxon>Fungi</taxon>
        <taxon>Dikarya</taxon>
        <taxon>Basidiomycota</taxon>
        <taxon>Pucciniomycotina</taxon>
        <taxon>Microbotryomycetes</taxon>
        <taxon>Microbotryales</taxon>
        <taxon>Microbotryaceae</taxon>
        <taxon>Microbotryum</taxon>
    </lineage>
</organism>
<gene>
    <name evidence="2" type="primary">BQ5605_C027g10341</name>
    <name evidence="2" type="ORF">BQ5605_C027G10341</name>
</gene>
<sequence length="200" mass="22396">MFHSVETQAQTDIECLNIYNEGQRKAVEVDRPVAFPIICRLFFEFVIDGYSQIKTARLNYIQLATRKNLRLTTAQSITDSVANGLTPDQIGRSVISGLTFKNRPRGITQRYQDAMACDPGWPEIKAALGPNDPACNRPDLIARVFEAKLNRRDDDVFGNKQRAGCLGDEWRTVSLLYFVLCLSASAEILKSCILFDSSAL</sequence>
<evidence type="ECO:0000259" key="1">
    <source>
        <dbReference type="Pfam" id="PF14214"/>
    </source>
</evidence>
<dbReference type="AlphaFoldDB" id="A0A2X0MN81"/>
<dbReference type="Pfam" id="PF14214">
    <property type="entry name" value="Helitron_like_N"/>
    <property type="match status" value="1"/>
</dbReference>
<evidence type="ECO:0000313" key="2">
    <source>
        <dbReference type="EMBL" id="SGZ28452.1"/>
    </source>
</evidence>
<keyword evidence="3" id="KW-1185">Reference proteome</keyword>
<accession>A0A2X0MN81</accession>
<reference evidence="2 3" key="1">
    <citation type="submission" date="2016-11" db="EMBL/GenBank/DDBJ databases">
        <authorList>
            <person name="Jaros S."/>
            <person name="Januszkiewicz K."/>
            <person name="Wedrychowicz H."/>
        </authorList>
    </citation>
    <scope>NUCLEOTIDE SEQUENCE [LARGE SCALE GENOMIC DNA]</scope>
</reference>
<protein>
    <submittedName>
        <fullName evidence="2">BQ5605_C027g10341 protein</fullName>
    </submittedName>
</protein>
<feature type="domain" description="Helitron helicase-like" evidence="1">
    <location>
        <begin position="38"/>
        <end position="169"/>
    </location>
</feature>
<dbReference type="Proteomes" id="UP000249464">
    <property type="component" value="Unassembled WGS sequence"/>
</dbReference>
<dbReference type="InterPro" id="IPR025476">
    <property type="entry name" value="Helitron_helicase-like"/>
</dbReference>
<proteinExistence type="predicted"/>
<dbReference type="EMBL" id="FQNC01000089">
    <property type="protein sequence ID" value="SGZ28452.1"/>
    <property type="molecule type" value="Genomic_DNA"/>
</dbReference>
<evidence type="ECO:0000313" key="3">
    <source>
        <dbReference type="Proteomes" id="UP000249464"/>
    </source>
</evidence>
<name>A0A2X0MN81_9BASI</name>